<organism evidence="2 3">
    <name type="scientific">Xenopus laevis</name>
    <name type="common">African clawed frog</name>
    <dbReference type="NCBI Taxonomy" id="8355"/>
    <lineage>
        <taxon>Eukaryota</taxon>
        <taxon>Metazoa</taxon>
        <taxon>Chordata</taxon>
        <taxon>Craniata</taxon>
        <taxon>Vertebrata</taxon>
        <taxon>Euteleostomi</taxon>
        <taxon>Amphibia</taxon>
        <taxon>Batrachia</taxon>
        <taxon>Anura</taxon>
        <taxon>Pipoidea</taxon>
        <taxon>Pipidae</taxon>
        <taxon>Xenopodinae</taxon>
        <taxon>Xenopus</taxon>
        <taxon>Xenopus</taxon>
    </lineage>
</organism>
<keyword evidence="1" id="KW-1133">Transmembrane helix</keyword>
<name>A0A974C2C2_XENLA</name>
<keyword evidence="1" id="KW-0812">Transmembrane</keyword>
<gene>
    <name evidence="2" type="ORF">XELAEV_18041511mg</name>
</gene>
<dbReference type="Proteomes" id="UP000694892">
    <property type="component" value="Chromosome 8S"/>
</dbReference>
<evidence type="ECO:0000313" key="3">
    <source>
        <dbReference type="Proteomes" id="UP000694892"/>
    </source>
</evidence>
<evidence type="ECO:0000256" key="1">
    <source>
        <dbReference type="SAM" id="Phobius"/>
    </source>
</evidence>
<proteinExistence type="predicted"/>
<reference evidence="3" key="1">
    <citation type="journal article" date="2016" name="Nature">
        <title>Genome evolution in the allotetraploid frog Xenopus laevis.</title>
        <authorList>
            <person name="Session A.M."/>
            <person name="Uno Y."/>
            <person name="Kwon T."/>
            <person name="Chapman J.A."/>
            <person name="Toyoda A."/>
            <person name="Takahashi S."/>
            <person name="Fukui A."/>
            <person name="Hikosaka A."/>
            <person name="Suzuki A."/>
            <person name="Kondo M."/>
            <person name="van Heeringen S.J."/>
            <person name="Quigley I."/>
            <person name="Heinz S."/>
            <person name="Ogino H."/>
            <person name="Ochi H."/>
            <person name="Hellsten U."/>
            <person name="Lyons J.B."/>
            <person name="Simakov O."/>
            <person name="Putnam N."/>
            <person name="Stites J."/>
            <person name="Kuroki Y."/>
            <person name="Tanaka T."/>
            <person name="Michiue T."/>
            <person name="Watanabe M."/>
            <person name="Bogdanovic O."/>
            <person name="Lister R."/>
            <person name="Georgiou G."/>
            <person name="Paranjpe S.S."/>
            <person name="van Kruijsbergen I."/>
            <person name="Shu S."/>
            <person name="Carlson J."/>
            <person name="Kinoshita T."/>
            <person name="Ohta Y."/>
            <person name="Mawaribuchi S."/>
            <person name="Jenkins J."/>
            <person name="Grimwood J."/>
            <person name="Schmutz J."/>
            <person name="Mitros T."/>
            <person name="Mozaffari S.V."/>
            <person name="Suzuki Y."/>
            <person name="Haramoto Y."/>
            <person name="Yamamoto T.S."/>
            <person name="Takagi C."/>
            <person name="Heald R."/>
            <person name="Miller K."/>
            <person name="Haudenschild C."/>
            <person name="Kitzman J."/>
            <person name="Nakayama T."/>
            <person name="Izutsu Y."/>
            <person name="Robert J."/>
            <person name="Fortriede J."/>
            <person name="Burns K."/>
            <person name="Lotay V."/>
            <person name="Karimi K."/>
            <person name="Yasuoka Y."/>
            <person name="Dichmann D.S."/>
            <person name="Flajnik M.F."/>
            <person name="Houston D.W."/>
            <person name="Shendure J."/>
            <person name="DuPasquier L."/>
            <person name="Vize P.D."/>
            <person name="Zorn A.M."/>
            <person name="Ito M."/>
            <person name="Marcotte E.M."/>
            <person name="Wallingford J.B."/>
            <person name="Ito Y."/>
            <person name="Asashima M."/>
            <person name="Ueno N."/>
            <person name="Matsuda Y."/>
            <person name="Veenstra G.J."/>
            <person name="Fujiyama A."/>
            <person name="Harland R.M."/>
            <person name="Taira M."/>
            <person name="Rokhsar D.S."/>
        </authorList>
    </citation>
    <scope>NUCLEOTIDE SEQUENCE [LARGE SCALE GENOMIC DNA]</scope>
    <source>
        <strain evidence="3">J</strain>
    </source>
</reference>
<keyword evidence="1" id="KW-0472">Membrane</keyword>
<accession>A0A974C2C2</accession>
<feature type="transmembrane region" description="Helical" evidence="1">
    <location>
        <begin position="26"/>
        <end position="47"/>
    </location>
</feature>
<feature type="transmembrane region" description="Helical" evidence="1">
    <location>
        <begin position="67"/>
        <end position="86"/>
    </location>
</feature>
<dbReference type="AlphaFoldDB" id="A0A974C2C2"/>
<protein>
    <submittedName>
        <fullName evidence="2">Uncharacterized protein</fullName>
    </submittedName>
</protein>
<sequence length="96" mass="11454">MDSGPQLSHTITAHFRKNNRKWRDPFCFTFFTHITLHFSTFTIKLYFFQLSLLFIAYSASPSSLPFILYYISLSYSFSMVLWRIMFSSVQEWQQSA</sequence>
<dbReference type="EMBL" id="CM004481">
    <property type="protein sequence ID" value="OCT65272.1"/>
    <property type="molecule type" value="Genomic_DNA"/>
</dbReference>
<evidence type="ECO:0000313" key="2">
    <source>
        <dbReference type="EMBL" id="OCT65272.1"/>
    </source>
</evidence>